<keyword evidence="3" id="KW-1185">Reference proteome</keyword>
<feature type="region of interest" description="Disordered" evidence="1">
    <location>
        <begin position="162"/>
        <end position="203"/>
    </location>
</feature>
<dbReference type="AlphaFoldDB" id="A0A934S7A6"/>
<sequence length="203" mass="21875">MKQHLILRSFFPDRLALGFLAAQLFGVAISGAAVEPSRYAGADPTDYIKTMEAKLAAPSRKTDPFGLLQDPDAKPAGPAQPIDVPKVPSIPLENIVGRMQINTIMPAEHQFLIGSRVISQGDMLPVSFNGAVVQIEIVEVNSRRILFRNPQNKDTYARELDLLPPGMTRSSGNDAPPGMVPDSAGTPLQLDPAPAPTNSSKRR</sequence>
<accession>A0A934S7A6</accession>
<reference evidence="2" key="1">
    <citation type="submission" date="2021-01" db="EMBL/GenBank/DDBJ databases">
        <title>Modified the classification status of verrucomicrobia.</title>
        <authorList>
            <person name="Feng X."/>
        </authorList>
    </citation>
    <scope>NUCLEOTIDE SEQUENCE</scope>
    <source>
        <strain evidence="2">KCTC 22041</strain>
    </source>
</reference>
<gene>
    <name evidence="2" type="ORF">JIN85_09245</name>
</gene>
<organism evidence="2 3">
    <name type="scientific">Luteolibacter pohnpeiensis</name>
    <dbReference type="NCBI Taxonomy" id="454153"/>
    <lineage>
        <taxon>Bacteria</taxon>
        <taxon>Pseudomonadati</taxon>
        <taxon>Verrucomicrobiota</taxon>
        <taxon>Verrucomicrobiia</taxon>
        <taxon>Verrucomicrobiales</taxon>
        <taxon>Verrucomicrobiaceae</taxon>
        <taxon>Luteolibacter</taxon>
    </lineage>
</organism>
<proteinExistence type="predicted"/>
<dbReference type="EMBL" id="JAENIJ010000012">
    <property type="protein sequence ID" value="MBK1882600.1"/>
    <property type="molecule type" value="Genomic_DNA"/>
</dbReference>
<name>A0A934S7A6_9BACT</name>
<comment type="caution">
    <text evidence="2">The sequence shown here is derived from an EMBL/GenBank/DDBJ whole genome shotgun (WGS) entry which is preliminary data.</text>
</comment>
<evidence type="ECO:0000313" key="2">
    <source>
        <dbReference type="EMBL" id="MBK1882600.1"/>
    </source>
</evidence>
<dbReference type="RefSeq" id="WP_200269895.1">
    <property type="nucleotide sequence ID" value="NZ_JAENIJ010000012.1"/>
</dbReference>
<dbReference type="Proteomes" id="UP000603141">
    <property type="component" value="Unassembled WGS sequence"/>
</dbReference>
<evidence type="ECO:0000313" key="3">
    <source>
        <dbReference type="Proteomes" id="UP000603141"/>
    </source>
</evidence>
<evidence type="ECO:0000256" key="1">
    <source>
        <dbReference type="SAM" id="MobiDB-lite"/>
    </source>
</evidence>
<protein>
    <submittedName>
        <fullName evidence="2">Uncharacterized protein</fullName>
    </submittedName>
</protein>